<accession>A0A4R2BTZ7</accession>
<dbReference type="Proteomes" id="UP000295043">
    <property type="component" value="Unassembled WGS sequence"/>
</dbReference>
<organism evidence="1 2">
    <name type="scientific">Sinorhizobium americanum</name>
    <dbReference type="NCBI Taxonomy" id="194963"/>
    <lineage>
        <taxon>Bacteria</taxon>
        <taxon>Pseudomonadati</taxon>
        <taxon>Pseudomonadota</taxon>
        <taxon>Alphaproteobacteria</taxon>
        <taxon>Hyphomicrobiales</taxon>
        <taxon>Rhizobiaceae</taxon>
        <taxon>Sinorhizobium/Ensifer group</taxon>
        <taxon>Sinorhizobium</taxon>
    </lineage>
</organism>
<comment type="caution">
    <text evidence="1">The sequence shown here is derived from an EMBL/GenBank/DDBJ whole genome shotgun (WGS) entry which is preliminary data.</text>
</comment>
<protein>
    <submittedName>
        <fullName evidence="1">Uncharacterized protein</fullName>
    </submittedName>
</protein>
<dbReference type="EMBL" id="SLVU01000008">
    <property type="protein sequence ID" value="TCN30293.1"/>
    <property type="molecule type" value="Genomic_DNA"/>
</dbReference>
<sequence length="68" mass="7786">MMKPIDPTEKSRPLTIEPKDRLHRLVARLLDTHIDDLTDDAIDRIERQVDDLRLTHADGTKFGSKAHG</sequence>
<evidence type="ECO:0000313" key="2">
    <source>
        <dbReference type="Proteomes" id="UP000295043"/>
    </source>
</evidence>
<proteinExistence type="predicted"/>
<dbReference type="RefSeq" id="WP_207907861.1">
    <property type="nucleotide sequence ID" value="NZ_SLVU01000008.1"/>
</dbReference>
<evidence type="ECO:0000313" key="1">
    <source>
        <dbReference type="EMBL" id="TCN30293.1"/>
    </source>
</evidence>
<reference evidence="1 2" key="1">
    <citation type="submission" date="2019-03" db="EMBL/GenBank/DDBJ databases">
        <title>Genomic Encyclopedia of Type Strains, Phase IV (KMG-V): Genome sequencing to study the core and pangenomes of soil and plant-associated prokaryotes.</title>
        <authorList>
            <person name="Whitman W."/>
        </authorList>
    </citation>
    <scope>NUCLEOTIDE SEQUENCE [LARGE SCALE GENOMIC DNA]</scope>
    <source>
        <strain evidence="1 2">23C40</strain>
    </source>
</reference>
<gene>
    <name evidence="1" type="ORF">EV184_108167</name>
</gene>
<name>A0A4R2BTZ7_9HYPH</name>
<dbReference type="AlphaFoldDB" id="A0A4R2BTZ7"/>